<dbReference type="PANTHER" id="PTHR11908:SF157">
    <property type="entry name" value="XANTHINE DEHYDROGENASE SUBUNIT D-RELATED"/>
    <property type="match status" value="1"/>
</dbReference>
<accession>A0A381TRD8</accession>
<evidence type="ECO:0000313" key="2">
    <source>
        <dbReference type="EMBL" id="SVA18596.1"/>
    </source>
</evidence>
<dbReference type="InterPro" id="IPR036856">
    <property type="entry name" value="Ald_Oxase/Xan_DH_a/b_sf"/>
</dbReference>
<dbReference type="InterPro" id="IPR000674">
    <property type="entry name" value="Ald_Oxase/Xan_DH_a/b"/>
</dbReference>
<dbReference type="SUPFAM" id="SSF54665">
    <property type="entry name" value="CO dehydrogenase molybdoprotein N-domain-like"/>
    <property type="match status" value="1"/>
</dbReference>
<name>A0A381TRD8_9ZZZZ</name>
<dbReference type="InterPro" id="IPR008274">
    <property type="entry name" value="AldOxase/xan_DH_MoCoBD1"/>
</dbReference>
<dbReference type="PANTHER" id="PTHR11908">
    <property type="entry name" value="XANTHINE DEHYDROGENASE"/>
    <property type="match status" value="1"/>
</dbReference>
<dbReference type="SUPFAM" id="SSF56003">
    <property type="entry name" value="Molybdenum cofactor-binding domain"/>
    <property type="match status" value="1"/>
</dbReference>
<organism evidence="2">
    <name type="scientific">marine metagenome</name>
    <dbReference type="NCBI Taxonomy" id="408172"/>
    <lineage>
        <taxon>unclassified sequences</taxon>
        <taxon>metagenomes</taxon>
        <taxon>ecological metagenomes</taxon>
    </lineage>
</organism>
<dbReference type="Pfam" id="PF02738">
    <property type="entry name" value="MoCoBD_1"/>
    <property type="match status" value="1"/>
</dbReference>
<dbReference type="AlphaFoldDB" id="A0A381TRD8"/>
<dbReference type="GO" id="GO:0005506">
    <property type="term" value="F:iron ion binding"/>
    <property type="evidence" value="ECO:0007669"/>
    <property type="project" value="InterPro"/>
</dbReference>
<evidence type="ECO:0000259" key="1">
    <source>
        <dbReference type="SMART" id="SM01008"/>
    </source>
</evidence>
<reference evidence="2" key="1">
    <citation type="submission" date="2018-05" db="EMBL/GenBank/DDBJ databases">
        <authorList>
            <person name="Lanie J.A."/>
            <person name="Ng W.-L."/>
            <person name="Kazmierczak K.M."/>
            <person name="Andrzejewski T.M."/>
            <person name="Davidsen T.M."/>
            <person name="Wayne K.J."/>
            <person name="Tettelin H."/>
            <person name="Glass J.I."/>
            <person name="Rusch D."/>
            <person name="Podicherti R."/>
            <person name="Tsui H.-C.T."/>
            <person name="Winkler M.E."/>
        </authorList>
    </citation>
    <scope>NUCLEOTIDE SEQUENCE</scope>
</reference>
<feature type="domain" description="Aldehyde oxidase/xanthine dehydrogenase a/b hammerhead" evidence="1">
    <location>
        <begin position="41"/>
        <end position="147"/>
    </location>
</feature>
<sequence>MAKPTVDTDTRKRATEAVSVDEDHDVIGKSVVREDAVSKVTGKAIYGGDLYRPGMLYGKVLLSTEAHALIKRIDTRAAEQMDGVHAVLTAKDIPGENVYGIALPDQQVLAENKVRFWGEPVALVAAEDPYIAEEALSKIEVEYEPIPAVFDPILALEANAPQVQPKGNLILHTRVRKGDFAQGFSDADVIVEDLFHTHGQDHAPIEPESGMAWVDENETLVVFSSSQYIYRDRRQVVRVMGLPANRIRHIASTMGGGFGRKDDVTVEIFVALLAWATKRPVRLAYTRHESMLTQTHRHPTIVRARAGATRAGKLTAFEGVAYGDTGPYASLGIFVIKKMALHLGGPYHWPNYKADSFSAYTNNPISGPFRGFGVLQCAVVHENLIDRLAEQVGMDPLEFRLHNCLREGLSFSTGQIMTEAAGLPATLERLQDYMIEKELRFNRTSQAMTS</sequence>
<dbReference type="EMBL" id="UINC01005034">
    <property type="protein sequence ID" value="SVA18596.1"/>
    <property type="molecule type" value="Genomic_DNA"/>
</dbReference>
<dbReference type="GO" id="GO:0016491">
    <property type="term" value="F:oxidoreductase activity"/>
    <property type="evidence" value="ECO:0007669"/>
    <property type="project" value="InterPro"/>
</dbReference>
<dbReference type="InterPro" id="IPR037165">
    <property type="entry name" value="AldOxase/xan_DH_Mopterin-bd_sf"/>
</dbReference>
<dbReference type="SMART" id="SM01008">
    <property type="entry name" value="Ald_Xan_dh_C"/>
    <property type="match status" value="1"/>
</dbReference>
<dbReference type="InterPro" id="IPR016208">
    <property type="entry name" value="Ald_Oxase/xanthine_DH-like"/>
</dbReference>
<protein>
    <recommendedName>
        <fullName evidence="1">Aldehyde oxidase/xanthine dehydrogenase a/b hammerhead domain-containing protein</fullName>
    </recommendedName>
</protein>
<dbReference type="Pfam" id="PF01315">
    <property type="entry name" value="Ald_Xan_dh_C"/>
    <property type="match status" value="1"/>
</dbReference>
<proteinExistence type="predicted"/>
<gene>
    <name evidence="2" type="ORF">METZ01_LOCUS71450</name>
</gene>
<dbReference type="Gene3D" id="3.90.1170.50">
    <property type="entry name" value="Aldehyde oxidase/xanthine dehydrogenase, a/b hammerhead"/>
    <property type="match status" value="1"/>
</dbReference>
<dbReference type="Gene3D" id="3.30.365.10">
    <property type="entry name" value="Aldehyde oxidase/xanthine dehydrogenase, molybdopterin binding domain"/>
    <property type="match status" value="3"/>
</dbReference>